<evidence type="ECO:0000256" key="5">
    <source>
        <dbReference type="ARBA" id="ARBA00022842"/>
    </source>
</evidence>
<dbReference type="PANTHER" id="PTHR41394">
    <property type="entry name" value="MAGNESIUM TRANSPORTER MGTE"/>
    <property type="match status" value="1"/>
</dbReference>
<feature type="transmembrane region" description="Helical" evidence="8">
    <location>
        <begin position="187"/>
        <end position="206"/>
    </location>
</feature>
<feature type="transmembrane region" description="Helical" evidence="8">
    <location>
        <begin position="218"/>
        <end position="245"/>
    </location>
</feature>
<evidence type="ECO:0000256" key="4">
    <source>
        <dbReference type="ARBA" id="ARBA00022692"/>
    </source>
</evidence>
<evidence type="ECO:0000256" key="8">
    <source>
        <dbReference type="SAM" id="Phobius"/>
    </source>
</evidence>
<gene>
    <name evidence="10" type="ORF">NX720_11165</name>
</gene>
<accession>A0ABY6H050</accession>
<dbReference type="InterPro" id="IPR036739">
    <property type="entry name" value="SLC41_membr_dom_sf"/>
</dbReference>
<dbReference type="EMBL" id="CP103300">
    <property type="protein sequence ID" value="UYM18427.1"/>
    <property type="molecule type" value="Genomic_DNA"/>
</dbReference>
<evidence type="ECO:0000256" key="1">
    <source>
        <dbReference type="ARBA" id="ARBA00004141"/>
    </source>
</evidence>
<evidence type="ECO:0000256" key="2">
    <source>
        <dbReference type="ARBA" id="ARBA00009749"/>
    </source>
</evidence>
<keyword evidence="11" id="KW-1185">Reference proteome</keyword>
<dbReference type="Proteomes" id="UP001163255">
    <property type="component" value="Chromosome"/>
</dbReference>
<keyword evidence="4 8" id="KW-0812">Transmembrane</keyword>
<dbReference type="Gene3D" id="1.10.357.20">
    <property type="entry name" value="SLC41 divalent cation transporters, integral membrane domain"/>
    <property type="match status" value="1"/>
</dbReference>
<dbReference type="InterPro" id="IPR006667">
    <property type="entry name" value="SLC41_membr_dom"/>
</dbReference>
<evidence type="ECO:0000256" key="7">
    <source>
        <dbReference type="ARBA" id="ARBA00023136"/>
    </source>
</evidence>
<dbReference type="SUPFAM" id="SSF161093">
    <property type="entry name" value="MgtE membrane domain-like"/>
    <property type="match status" value="1"/>
</dbReference>
<evidence type="ECO:0000259" key="9">
    <source>
        <dbReference type="Pfam" id="PF01769"/>
    </source>
</evidence>
<feature type="transmembrane region" description="Helical" evidence="8">
    <location>
        <begin position="257"/>
        <end position="278"/>
    </location>
</feature>
<keyword evidence="6 8" id="KW-1133">Transmembrane helix</keyword>
<reference evidence="10" key="1">
    <citation type="submission" date="2022-10" db="EMBL/GenBank/DDBJ databases">
        <title>Completed Genome Sequence of two octocoral isolated bacterium, Endozoicomonas euniceicola EF212T and Endozoicomonas gorgoniicola PS125T.</title>
        <authorList>
            <person name="Chiou Y.-J."/>
            <person name="Chen Y.-H."/>
        </authorList>
    </citation>
    <scope>NUCLEOTIDE SEQUENCE</scope>
    <source>
        <strain evidence="10">EF212</strain>
    </source>
</reference>
<sequence length="286" mass="30477">MAVADMAVTDLHLVSVSVSESEFDTAQAIAFMRFLSLKEKAEFIIGLTLSQANDVLSGCPLREVQDILELLEDSEHEVRARQISMGLGLISSEVEPVGEYLDNGVMSHVRERIGWIIGLALMGIVSGLIIARYEDALSSMVLLAVYMPVVAAAGGNTGSQAATLVVRALATGDIGMNDWARVVWKEFRVACFISMVLALVIGARVVMFSGGSVLPEGISLQMVAFAIGLAISMQVIMSTTLGGVLPLIARAFRLDPAVLVSPVLASVVDITGMLIYFFTVTQLLGI</sequence>
<keyword evidence="7 8" id="KW-0472">Membrane</keyword>
<feature type="domain" description="SLC41A/MgtE integral membrane" evidence="9">
    <location>
        <begin position="147"/>
        <end position="278"/>
    </location>
</feature>
<evidence type="ECO:0000313" key="11">
    <source>
        <dbReference type="Proteomes" id="UP001163255"/>
    </source>
</evidence>
<proteinExistence type="inferred from homology"/>
<dbReference type="Pfam" id="PF01769">
    <property type="entry name" value="MgtE"/>
    <property type="match status" value="1"/>
</dbReference>
<protein>
    <submittedName>
        <fullName evidence="10">Magnesium transporter</fullName>
    </submittedName>
</protein>
<evidence type="ECO:0000256" key="3">
    <source>
        <dbReference type="ARBA" id="ARBA00022448"/>
    </source>
</evidence>
<keyword evidence="3" id="KW-0813">Transport</keyword>
<name>A0ABY6H050_9GAMM</name>
<dbReference type="RefSeq" id="WP_262601191.1">
    <property type="nucleotide sequence ID" value="NZ_CP103300.1"/>
</dbReference>
<evidence type="ECO:0000313" key="10">
    <source>
        <dbReference type="EMBL" id="UYM18427.1"/>
    </source>
</evidence>
<dbReference type="PANTHER" id="PTHR41394:SF5">
    <property type="entry name" value="SLC41A_MGTE INTEGRAL MEMBRANE DOMAIN-CONTAINING PROTEIN"/>
    <property type="match status" value="1"/>
</dbReference>
<feature type="transmembrane region" description="Helical" evidence="8">
    <location>
        <begin position="113"/>
        <end position="133"/>
    </location>
</feature>
<comment type="subcellular location">
    <subcellularLocation>
        <location evidence="1">Membrane</location>
        <topology evidence="1">Multi-pass membrane protein</topology>
    </subcellularLocation>
</comment>
<organism evidence="10 11">
    <name type="scientific">Endozoicomonas euniceicola</name>
    <dbReference type="NCBI Taxonomy" id="1234143"/>
    <lineage>
        <taxon>Bacteria</taxon>
        <taxon>Pseudomonadati</taxon>
        <taxon>Pseudomonadota</taxon>
        <taxon>Gammaproteobacteria</taxon>
        <taxon>Oceanospirillales</taxon>
        <taxon>Endozoicomonadaceae</taxon>
        <taxon>Endozoicomonas</taxon>
    </lineage>
</organism>
<feature type="transmembrane region" description="Helical" evidence="8">
    <location>
        <begin position="145"/>
        <end position="166"/>
    </location>
</feature>
<evidence type="ECO:0000256" key="6">
    <source>
        <dbReference type="ARBA" id="ARBA00022989"/>
    </source>
</evidence>
<keyword evidence="5" id="KW-0460">Magnesium</keyword>
<comment type="similarity">
    <text evidence="2">Belongs to the SLC41A transporter family.</text>
</comment>